<accession>F8Q890</accession>
<evidence type="ECO:0000313" key="3">
    <source>
        <dbReference type="EMBL" id="EGN95778.1"/>
    </source>
</evidence>
<dbReference type="EMBL" id="GL945485">
    <property type="protein sequence ID" value="EGN95778.1"/>
    <property type="molecule type" value="Genomic_DNA"/>
</dbReference>
<dbReference type="GO" id="GO:0004038">
    <property type="term" value="F:allantoinase activity"/>
    <property type="evidence" value="ECO:0007669"/>
    <property type="project" value="TreeGrafter"/>
</dbReference>
<gene>
    <name evidence="3" type="ORF">SERLA73DRAFT_95388</name>
</gene>
<dbReference type="HOGENOM" id="CLU_006273_0_0_1"/>
<name>F8Q890_SERL3</name>
<dbReference type="GO" id="GO:0005737">
    <property type="term" value="C:cytoplasm"/>
    <property type="evidence" value="ECO:0007669"/>
    <property type="project" value="TreeGrafter"/>
</dbReference>
<organism evidence="4">
    <name type="scientific">Serpula lacrymans var. lacrymans (strain S7.3)</name>
    <name type="common">Dry rot fungus</name>
    <dbReference type="NCBI Taxonomy" id="936435"/>
    <lineage>
        <taxon>Eukaryota</taxon>
        <taxon>Fungi</taxon>
        <taxon>Dikarya</taxon>
        <taxon>Basidiomycota</taxon>
        <taxon>Agaricomycotina</taxon>
        <taxon>Agaricomycetes</taxon>
        <taxon>Agaricomycetidae</taxon>
        <taxon>Boletales</taxon>
        <taxon>Coniophorineae</taxon>
        <taxon>Serpulaceae</taxon>
        <taxon>Serpula</taxon>
    </lineage>
</organism>
<dbReference type="SUPFAM" id="SSF51556">
    <property type="entry name" value="Metallo-dependent hydrolases"/>
    <property type="match status" value="1"/>
</dbReference>
<keyword evidence="1" id="KW-1133">Transmembrane helix</keyword>
<proteinExistence type="predicted"/>
<dbReference type="InterPro" id="IPR011059">
    <property type="entry name" value="Metal-dep_hydrolase_composite"/>
</dbReference>
<dbReference type="Pfam" id="PF01979">
    <property type="entry name" value="Amidohydro_1"/>
    <property type="match status" value="1"/>
</dbReference>
<dbReference type="SUPFAM" id="SSF51338">
    <property type="entry name" value="Composite domain of metallo-dependent hydrolases"/>
    <property type="match status" value="1"/>
</dbReference>
<dbReference type="InParanoid" id="F8Q890"/>
<dbReference type="OrthoDB" id="10258955at2759"/>
<evidence type="ECO:0000256" key="1">
    <source>
        <dbReference type="SAM" id="Phobius"/>
    </source>
</evidence>
<keyword evidence="1" id="KW-0812">Transmembrane</keyword>
<reference evidence="4" key="1">
    <citation type="journal article" date="2011" name="Science">
        <title>The plant cell wall-decomposing machinery underlies the functional diversity of forest fungi.</title>
        <authorList>
            <person name="Eastwood D.C."/>
            <person name="Floudas D."/>
            <person name="Binder M."/>
            <person name="Majcherczyk A."/>
            <person name="Schneider P."/>
            <person name="Aerts A."/>
            <person name="Asiegbu F.O."/>
            <person name="Baker S.E."/>
            <person name="Barry K."/>
            <person name="Bendiksby M."/>
            <person name="Blumentritt M."/>
            <person name="Coutinho P.M."/>
            <person name="Cullen D."/>
            <person name="de Vries R.P."/>
            <person name="Gathman A."/>
            <person name="Goodell B."/>
            <person name="Henrissat B."/>
            <person name="Ihrmark K."/>
            <person name="Kauserud H."/>
            <person name="Kohler A."/>
            <person name="LaButti K."/>
            <person name="Lapidus A."/>
            <person name="Lavin J.L."/>
            <person name="Lee Y.-H."/>
            <person name="Lindquist E."/>
            <person name="Lilly W."/>
            <person name="Lucas S."/>
            <person name="Morin E."/>
            <person name="Murat C."/>
            <person name="Oguiza J.A."/>
            <person name="Park J."/>
            <person name="Pisabarro A.G."/>
            <person name="Riley R."/>
            <person name="Rosling A."/>
            <person name="Salamov A."/>
            <person name="Schmidt O."/>
            <person name="Schmutz J."/>
            <person name="Skrede I."/>
            <person name="Stenlid J."/>
            <person name="Wiebenga A."/>
            <person name="Xie X."/>
            <person name="Kuees U."/>
            <person name="Hibbett D.S."/>
            <person name="Hoffmeister D."/>
            <person name="Hoegberg N."/>
            <person name="Martin F."/>
            <person name="Grigoriev I.V."/>
            <person name="Watkinson S.C."/>
        </authorList>
    </citation>
    <scope>NUCLEOTIDE SEQUENCE [LARGE SCALE GENOMIC DNA]</scope>
    <source>
        <strain evidence="4">strain S7.3</strain>
    </source>
</reference>
<dbReference type="Gene3D" id="2.30.40.10">
    <property type="entry name" value="Urease, subunit C, domain 1"/>
    <property type="match status" value="1"/>
</dbReference>
<sequence length="968" mass="105167">MAAAANHSPRVRSRYWTGLKLIRTYILALGLSLLVFTSNLDLRFWRRTITLEEQAYRVNVLEQCSYLKSPAGPPTDFHTRAQSDRFVPGTKAVLVQNAKIWTAAQNGTEIVYGDILLDKGLIKAIGFVSPELLKGVDYTVHDAQGSWVTPGIVDLHSHIGVGSAPQLRGAADTNSRKAPILPWLRSIDGLNTHDASYELARSGGVTTAQILPGSANNIGTEHKTILSPVLFFVLSDTCFAGGQAYVIKLRDTEQRSPISMVVEPPYSLNGSEFDHSLTPRWRHMKHACGENPSRVYSQTRMDSAWNFRQAYNEARKLRDSQDQFCAKAEDGLWDELGAFPEDLQWEALADVLRGKVKLSVHCYEAVDLDVIVRLSHEFKFPVASFHHAGETYLVPDLLKSTYGGTPSIALFASNFKYVKKREAYRGSEFAPRVLAANDIPVVMKSDHPVVNSRYLLHEATQAYYYGLEDVVALASVTSTPAKAMGLSHRIGYIREGYDADLVVWDSHPLALAATPRQVYIDGIPQFDVSYVSEKPESFQVLPKVPNFDREAAEAVAYEGLPPLEPRKARTVIFHNVNHVYTRSGDHIVALVDHETSESMHSEVVVQDGTIVCSGTAETCSSFSGNDIEIVDLKGGSIMPGLTTFGAPLGLVEIRLEASTNDGNVHDPLDGDPPSILGGNTIIRAVDGLQFGGRNTLLSYRGGVTTAVTAPVGSGFIQGASTAFSVGASTILDDALVKQEVALHVSINRSSGSSVSTQIAALRWLLFGTDSTQVHLKGNDIVQRVRAGESTLVVDVDSADIMGTLLLLKAEYEKASGKRLQLTFAGASEAHLIAKEISKAGVSVIVTLPKPFPDTWDQRRILLGPPVTAESIVTVLLEAGVNVGIGVVDEAYARNTRFEVAWAALESNGTINRAEALALATTNLEKALGLVDVAMPNDLVAYEGGDIFDIQSKVVAVICPRAHRTDLFV</sequence>
<dbReference type="Proteomes" id="UP000008063">
    <property type="component" value="Unassembled WGS sequence"/>
</dbReference>
<dbReference type="InterPro" id="IPR006680">
    <property type="entry name" value="Amidohydro-rel"/>
</dbReference>
<dbReference type="eggNOG" id="ENOG502QQ9Z">
    <property type="taxonomic scope" value="Eukaryota"/>
</dbReference>
<dbReference type="AlphaFoldDB" id="F8Q890"/>
<dbReference type="InterPro" id="IPR050138">
    <property type="entry name" value="DHOase/Allantoinase_Hydrolase"/>
</dbReference>
<keyword evidence="1" id="KW-0472">Membrane</keyword>
<dbReference type="Gene3D" id="3.20.20.140">
    <property type="entry name" value="Metal-dependent hydrolases"/>
    <property type="match status" value="2"/>
</dbReference>
<evidence type="ECO:0000313" key="4">
    <source>
        <dbReference type="Proteomes" id="UP000008063"/>
    </source>
</evidence>
<dbReference type="PANTHER" id="PTHR43668:SF5">
    <property type="entry name" value="AMIDOHYDROLASE 3 DOMAIN-CONTAINING PROTEIN"/>
    <property type="match status" value="1"/>
</dbReference>
<keyword evidence="4" id="KW-1185">Reference proteome</keyword>
<dbReference type="PANTHER" id="PTHR43668">
    <property type="entry name" value="ALLANTOINASE"/>
    <property type="match status" value="1"/>
</dbReference>
<dbReference type="InterPro" id="IPR032466">
    <property type="entry name" value="Metal_Hydrolase"/>
</dbReference>
<dbReference type="GO" id="GO:0006145">
    <property type="term" value="P:purine nucleobase catabolic process"/>
    <property type="evidence" value="ECO:0007669"/>
    <property type="project" value="TreeGrafter"/>
</dbReference>
<dbReference type="OMA" id="AYHTANE"/>
<feature type="transmembrane region" description="Helical" evidence="1">
    <location>
        <begin position="21"/>
        <end position="40"/>
    </location>
</feature>
<feature type="domain" description="Amidohydrolase-related" evidence="2">
    <location>
        <begin position="430"/>
        <end position="512"/>
    </location>
</feature>
<evidence type="ECO:0000259" key="2">
    <source>
        <dbReference type="Pfam" id="PF01979"/>
    </source>
</evidence>
<dbReference type="STRING" id="936435.F8Q890"/>
<protein>
    <recommendedName>
        <fullName evidence="2">Amidohydrolase-related domain-containing protein</fullName>
    </recommendedName>
</protein>